<dbReference type="Proteomes" id="UP000530403">
    <property type="component" value="Unassembled WGS sequence"/>
</dbReference>
<dbReference type="RefSeq" id="WP_173313088.1">
    <property type="nucleotide sequence ID" value="NZ_BAAAUE010000007.1"/>
</dbReference>
<sequence length="340" mass="35624">MTMKLMRVAEFAGVSEVTVRRVLNGSPAVAEGTRERVLRALDVIGLQRPAAMAAERSPLVGLVVPDLQNPVFPAFAEALAERLNKRGFIPVLCTRTADGVSEANYIDMLLAQDIGGIIFVGSSYADAGTEQGAALKERQVPVVLVNAADENPDAVQVAADDAYAVRQAMVHLDGMGHERIGLLIGPGGHVPSARKLSGFADFWQAKEVASGRWLPWVAHALFSLEAGASAVQELLRQGVTAVICGSDVLALGAVRGVRRRGLEVPGDVSVVGFDDSAFMGSVDPPLTTSRQPVAAMADAAVNGLVAQMDGRQTAAGVILFQAELIVRMSTGRPPASPSQG</sequence>
<dbReference type="SMART" id="SM00354">
    <property type="entry name" value="HTH_LACI"/>
    <property type="match status" value="1"/>
</dbReference>
<dbReference type="CDD" id="cd01392">
    <property type="entry name" value="HTH_LacI"/>
    <property type="match status" value="1"/>
</dbReference>
<gene>
    <name evidence="5" type="ORF">HEB29_001655</name>
</gene>
<dbReference type="GO" id="GO:0003700">
    <property type="term" value="F:DNA-binding transcription factor activity"/>
    <property type="evidence" value="ECO:0007669"/>
    <property type="project" value="TreeGrafter"/>
</dbReference>
<name>A0A7Y9HB43_9ACTN</name>
<dbReference type="PANTHER" id="PTHR30146:SF153">
    <property type="entry name" value="LACTOSE OPERON REPRESSOR"/>
    <property type="match status" value="1"/>
</dbReference>
<dbReference type="PANTHER" id="PTHR30146">
    <property type="entry name" value="LACI-RELATED TRANSCRIPTIONAL REPRESSOR"/>
    <property type="match status" value="1"/>
</dbReference>
<dbReference type="SUPFAM" id="SSF47413">
    <property type="entry name" value="lambda repressor-like DNA-binding domains"/>
    <property type="match status" value="1"/>
</dbReference>
<accession>A0A7Y9HB43</accession>
<dbReference type="GO" id="GO:0000976">
    <property type="term" value="F:transcription cis-regulatory region binding"/>
    <property type="evidence" value="ECO:0007669"/>
    <property type="project" value="TreeGrafter"/>
</dbReference>
<keyword evidence="1" id="KW-0805">Transcription regulation</keyword>
<dbReference type="AlphaFoldDB" id="A0A7Y9HB43"/>
<evidence type="ECO:0000256" key="1">
    <source>
        <dbReference type="ARBA" id="ARBA00023015"/>
    </source>
</evidence>
<protein>
    <submittedName>
        <fullName evidence="5">DNA-binding LacI/PurR family transcriptional regulator</fullName>
    </submittedName>
</protein>
<evidence type="ECO:0000259" key="4">
    <source>
        <dbReference type="PROSITE" id="PS50932"/>
    </source>
</evidence>
<dbReference type="Gene3D" id="1.10.260.40">
    <property type="entry name" value="lambda repressor-like DNA-binding domains"/>
    <property type="match status" value="1"/>
</dbReference>
<dbReference type="EMBL" id="JACCCF010000001">
    <property type="protein sequence ID" value="NYE40644.1"/>
    <property type="molecule type" value="Genomic_DNA"/>
</dbReference>
<dbReference type="SUPFAM" id="SSF53822">
    <property type="entry name" value="Periplasmic binding protein-like I"/>
    <property type="match status" value="1"/>
</dbReference>
<evidence type="ECO:0000256" key="2">
    <source>
        <dbReference type="ARBA" id="ARBA00023125"/>
    </source>
</evidence>
<dbReference type="InterPro" id="IPR046335">
    <property type="entry name" value="LacI/GalR-like_sensor"/>
</dbReference>
<dbReference type="PROSITE" id="PS50932">
    <property type="entry name" value="HTH_LACI_2"/>
    <property type="match status" value="1"/>
</dbReference>
<keyword evidence="2 5" id="KW-0238">DNA-binding</keyword>
<dbReference type="Gene3D" id="3.40.50.2300">
    <property type="match status" value="2"/>
</dbReference>
<dbReference type="Pfam" id="PF00356">
    <property type="entry name" value="LacI"/>
    <property type="match status" value="1"/>
</dbReference>
<comment type="caution">
    <text evidence="5">The sequence shown here is derived from an EMBL/GenBank/DDBJ whole genome shotgun (WGS) entry which is preliminary data.</text>
</comment>
<evidence type="ECO:0000256" key="3">
    <source>
        <dbReference type="ARBA" id="ARBA00023163"/>
    </source>
</evidence>
<feature type="domain" description="HTH lacI-type" evidence="4">
    <location>
        <begin position="1"/>
        <end position="57"/>
    </location>
</feature>
<dbReference type="InterPro" id="IPR028082">
    <property type="entry name" value="Peripla_BP_I"/>
</dbReference>
<keyword evidence="3" id="KW-0804">Transcription</keyword>
<organism evidence="5 6">
    <name type="scientific">Streptomyces fulvorobeus</name>
    <dbReference type="NCBI Taxonomy" id="284028"/>
    <lineage>
        <taxon>Bacteria</taxon>
        <taxon>Bacillati</taxon>
        <taxon>Actinomycetota</taxon>
        <taxon>Actinomycetes</taxon>
        <taxon>Kitasatosporales</taxon>
        <taxon>Streptomycetaceae</taxon>
        <taxon>Streptomyces</taxon>
    </lineage>
</organism>
<evidence type="ECO:0000313" key="6">
    <source>
        <dbReference type="Proteomes" id="UP000530403"/>
    </source>
</evidence>
<reference evidence="5 6" key="1">
    <citation type="submission" date="2020-07" db="EMBL/GenBank/DDBJ databases">
        <title>Sequencing the genomes of 1000 actinobacteria strains.</title>
        <authorList>
            <person name="Klenk H.-P."/>
        </authorList>
    </citation>
    <scope>NUCLEOTIDE SEQUENCE [LARGE SCALE GENOMIC DNA]</scope>
    <source>
        <strain evidence="5 6">DSM 41455</strain>
    </source>
</reference>
<proteinExistence type="predicted"/>
<evidence type="ECO:0000313" key="5">
    <source>
        <dbReference type="EMBL" id="NYE40644.1"/>
    </source>
</evidence>
<dbReference type="InterPro" id="IPR010982">
    <property type="entry name" value="Lambda_DNA-bd_dom_sf"/>
</dbReference>
<dbReference type="Pfam" id="PF13377">
    <property type="entry name" value="Peripla_BP_3"/>
    <property type="match status" value="1"/>
</dbReference>
<dbReference type="InterPro" id="IPR000843">
    <property type="entry name" value="HTH_LacI"/>
</dbReference>